<protein>
    <submittedName>
        <fullName evidence="1">Uncharacterized protein</fullName>
    </submittedName>
</protein>
<dbReference type="KEGG" id="vg:80518181"/>
<evidence type="ECO:0000313" key="1">
    <source>
        <dbReference type="EMBL" id="QKU34772.1"/>
    </source>
</evidence>
<dbReference type="GeneID" id="80518181"/>
<dbReference type="EMBL" id="KY523104">
    <property type="protein sequence ID" value="QKU34772.1"/>
    <property type="molecule type" value="Genomic_DNA"/>
</dbReference>
<accession>A0A6N1NX02</accession>
<dbReference type="RefSeq" id="YP_010781417.1">
    <property type="nucleotide sequence ID" value="NC_075039.1"/>
</dbReference>
<organism evidence="1">
    <name type="scientific">Tupanvirus soda lake</name>
    <dbReference type="NCBI Taxonomy" id="2126985"/>
    <lineage>
        <taxon>Viruses</taxon>
        <taxon>Varidnaviria</taxon>
        <taxon>Bamfordvirae</taxon>
        <taxon>Nucleocytoviricota</taxon>
        <taxon>Megaviricetes</taxon>
        <taxon>Imitervirales</taxon>
        <taxon>Mimiviridae</taxon>
        <taxon>Megamimivirinae</taxon>
        <taxon>Tupanvirus</taxon>
        <taxon>Tupanvirus salinum</taxon>
    </lineage>
</organism>
<proteinExistence type="predicted"/>
<reference evidence="1" key="2">
    <citation type="journal article" date="2018" name="Nat. Commun.">
        <title>Tailed giant Tupanvirus possesses the most complete translational apparatus of the known virosphere.</title>
        <authorList>
            <person name="Abrahao J."/>
            <person name="Silva L."/>
            <person name="Silva L.S."/>
            <person name="Khalil J.Y.B."/>
            <person name="Rodrigues R."/>
            <person name="Arantes T."/>
            <person name="Assis F."/>
            <person name="Boratto P."/>
            <person name="Andrade M."/>
            <person name="Kroon E.G."/>
            <person name="Ribeiro B."/>
            <person name="Bergier I."/>
            <person name="Seligmann H."/>
            <person name="Ghigo E."/>
            <person name="Colson P."/>
            <person name="Levasseur A."/>
            <person name="Kroemer G."/>
            <person name="Raoult D."/>
            <person name="La Scola B."/>
        </authorList>
    </citation>
    <scope>NUCLEOTIDE SEQUENCE [LARGE SCALE GENOMIC DNA]</scope>
    <source>
        <strain evidence="1">Soda lake</strain>
    </source>
</reference>
<name>A0A6N1NX02_9VIRU</name>
<sequence>MSNNYQPADWPGSNQWSRLQNRANDGVFEGRYSYADDQDYDFNQLSAPTQTQSFINQPQTYYNQPQQYGPQYGPQYGRRCYVVCEPVNRPRHPRNPREIARLLIGRSLQEAQRIHPNIRVVVRDGQNLVITHDHRPDRINVETRNNIVVRILGFY</sequence>
<reference evidence="1" key="1">
    <citation type="submission" date="2017-01" db="EMBL/GenBank/DDBJ databases">
        <authorList>
            <person name="Assis F.L."/>
            <person name="Abrahao J.S."/>
            <person name="Silva L."/>
            <person name="Khalil J.B."/>
            <person name="Rodrigues R."/>
            <person name="Silva L.S."/>
            <person name="Arantes T."/>
            <person name="Boratto P."/>
            <person name="Andrade M."/>
            <person name="Kroon E.G."/>
            <person name="Ribeiro B."/>
            <person name="Bergier I."/>
            <person name="Seligmann H."/>
            <person name="Ghigo E."/>
            <person name="Colson P."/>
            <person name="Levasseur A."/>
            <person name="Raoult D."/>
            <person name="Scola B.L."/>
        </authorList>
    </citation>
    <scope>NUCLEOTIDE SEQUENCE</scope>
    <source>
        <strain evidence="1">Soda lake</strain>
    </source>
</reference>